<dbReference type="STRING" id="1104324.P186_0362"/>
<proteinExistence type="predicted"/>
<dbReference type="AlphaFoldDB" id="G7VGA5"/>
<sequence length="177" mass="20864">MVWLNLPHGFYVELRSRAEIRGVLKIRVAEVERAAYFTEVTYGGVWRSRPVISAEVSLRELGEVVRRGTIWQNQWFQDAVKIALEDKTAWFFAAFSAFDRFVYRFKLDLGMEVEKTARGTAPLGCVYADAGLPGYMWRAAYAAYRGGLEELEKWLPRRFRRRVRYVYETWKKLADWF</sequence>
<name>G7VGA5_9CREN</name>
<dbReference type="Proteomes" id="UP000005867">
    <property type="component" value="Chromosome"/>
</dbReference>
<dbReference type="KEGG" id="pyr:P186_0362"/>
<accession>G7VGA5</accession>
<evidence type="ECO:0000313" key="1">
    <source>
        <dbReference type="EMBL" id="AET31816.1"/>
    </source>
</evidence>
<keyword evidence="2" id="KW-1185">Reference proteome</keyword>
<evidence type="ECO:0000313" key="2">
    <source>
        <dbReference type="Proteomes" id="UP000005867"/>
    </source>
</evidence>
<protein>
    <submittedName>
        <fullName evidence="1">Uncharacterized protein</fullName>
    </submittedName>
</protein>
<dbReference type="EMBL" id="CP003098">
    <property type="protein sequence ID" value="AET31816.1"/>
    <property type="molecule type" value="Genomic_DNA"/>
</dbReference>
<organism evidence="1 2">
    <name type="scientific">Pyrobaculum ferrireducens</name>
    <dbReference type="NCBI Taxonomy" id="1104324"/>
    <lineage>
        <taxon>Archaea</taxon>
        <taxon>Thermoproteota</taxon>
        <taxon>Thermoprotei</taxon>
        <taxon>Thermoproteales</taxon>
        <taxon>Thermoproteaceae</taxon>
        <taxon>Pyrobaculum</taxon>
    </lineage>
</organism>
<gene>
    <name evidence="1" type="ORF">P186_0362</name>
</gene>
<dbReference type="BioCyc" id="PSP1104324:GJSN-351-MONOMER"/>
<dbReference type="HOGENOM" id="CLU_129667_0_0_2"/>
<dbReference type="eggNOG" id="arCOG07696">
    <property type="taxonomic scope" value="Archaea"/>
</dbReference>
<reference evidence="1 2" key="1">
    <citation type="journal article" date="2012" name="J. Bacteriol.">
        <title>Complete genome sequence of strain 1860, a crenarchaeon of the genus pyrobaculum able to grow with various electron acceptors.</title>
        <authorList>
            <person name="Mardanov A.V."/>
            <person name="Gumerov V.M."/>
            <person name="Slobodkina G.B."/>
            <person name="Beletsky A.V."/>
            <person name="Bonch-Osmolovskaya E.A."/>
            <person name="Ravin N.V."/>
            <person name="Skryabin K.G."/>
        </authorList>
    </citation>
    <scope>NUCLEOTIDE SEQUENCE [LARGE SCALE GENOMIC DNA]</scope>
    <source>
        <strain evidence="1 2">1860</strain>
    </source>
</reference>